<dbReference type="GO" id="GO:0032259">
    <property type="term" value="P:methylation"/>
    <property type="evidence" value="ECO:0007669"/>
    <property type="project" value="UniProtKB-KW"/>
</dbReference>
<sequence>MPVDTSQRTAKEEIMDDFALTGHELSDALDKIALINQWLGGNKITLDGLKKLTKDWPKGKPLSIIDIGCGNGDMCRAVADFAHKEGLNVTILGIDANAYTINHAQTLSQSYPDITYAVLNIFDSDFADLNYDIAVCTLTLHHFADQEIVSLMTLLTNKAKLGIVINDLQRSALAYRLFQLICFVFQLNDMSREDGLTSILRGFKRQDLEKFSKQLYLREYRITWKWAFRYQWIIKNLCL</sequence>
<dbReference type="GO" id="GO:0008168">
    <property type="term" value="F:methyltransferase activity"/>
    <property type="evidence" value="ECO:0007669"/>
    <property type="project" value="UniProtKB-KW"/>
</dbReference>
<dbReference type="InterPro" id="IPR029063">
    <property type="entry name" value="SAM-dependent_MTases_sf"/>
</dbReference>
<dbReference type="RefSeq" id="WP_182459247.1">
    <property type="nucleotide sequence ID" value="NZ_CP059732.1"/>
</dbReference>
<keyword evidence="2" id="KW-0489">Methyltransferase</keyword>
<keyword evidence="2" id="KW-0808">Transferase</keyword>
<dbReference type="Proteomes" id="UP000515369">
    <property type="component" value="Chromosome"/>
</dbReference>
<dbReference type="CDD" id="cd02440">
    <property type="entry name" value="AdoMet_MTases"/>
    <property type="match status" value="1"/>
</dbReference>
<dbReference type="AlphaFoldDB" id="A0A7G5GSX9"/>
<accession>A0A7G5GSX9</accession>
<evidence type="ECO:0000313" key="2">
    <source>
        <dbReference type="EMBL" id="QMW01971.1"/>
    </source>
</evidence>
<dbReference type="InterPro" id="IPR025714">
    <property type="entry name" value="Methyltranfer_dom"/>
</dbReference>
<evidence type="ECO:0000259" key="1">
    <source>
        <dbReference type="Pfam" id="PF13847"/>
    </source>
</evidence>
<dbReference type="Gene3D" id="3.40.50.150">
    <property type="entry name" value="Vaccinia Virus protein VP39"/>
    <property type="match status" value="1"/>
</dbReference>
<dbReference type="KEGG" id="sfol:H3H32_29180"/>
<proteinExistence type="predicted"/>
<gene>
    <name evidence="2" type="ORF">H3H32_29180</name>
</gene>
<dbReference type="EMBL" id="CP059732">
    <property type="protein sequence ID" value="QMW01971.1"/>
    <property type="molecule type" value="Genomic_DNA"/>
</dbReference>
<feature type="domain" description="Methyltransferase" evidence="1">
    <location>
        <begin position="62"/>
        <end position="169"/>
    </location>
</feature>
<evidence type="ECO:0000313" key="3">
    <source>
        <dbReference type="Proteomes" id="UP000515369"/>
    </source>
</evidence>
<reference evidence="2 3" key="1">
    <citation type="submission" date="2020-07" db="EMBL/GenBank/DDBJ databases">
        <title>Spirosoma foliorum sp. nov., isolated from the leaves on the Nejang mountain Korea, Republic of.</title>
        <authorList>
            <person name="Ho H."/>
            <person name="Lee Y.-J."/>
            <person name="Nurcahyanto D.-A."/>
            <person name="Kim S.-G."/>
        </authorList>
    </citation>
    <scope>NUCLEOTIDE SEQUENCE [LARGE SCALE GENOMIC DNA]</scope>
    <source>
        <strain evidence="2 3">PL0136</strain>
    </source>
</reference>
<organism evidence="2 3">
    <name type="scientific">Spirosoma foliorum</name>
    <dbReference type="NCBI Taxonomy" id="2710596"/>
    <lineage>
        <taxon>Bacteria</taxon>
        <taxon>Pseudomonadati</taxon>
        <taxon>Bacteroidota</taxon>
        <taxon>Cytophagia</taxon>
        <taxon>Cytophagales</taxon>
        <taxon>Cytophagaceae</taxon>
        <taxon>Spirosoma</taxon>
    </lineage>
</organism>
<dbReference type="SUPFAM" id="SSF53335">
    <property type="entry name" value="S-adenosyl-L-methionine-dependent methyltransferases"/>
    <property type="match status" value="1"/>
</dbReference>
<protein>
    <submittedName>
        <fullName evidence="2">Methyltransferase domain-containing protein</fullName>
    </submittedName>
</protein>
<name>A0A7G5GSX9_9BACT</name>
<dbReference type="Pfam" id="PF13847">
    <property type="entry name" value="Methyltransf_31"/>
    <property type="match status" value="1"/>
</dbReference>
<keyword evidence="3" id="KW-1185">Reference proteome</keyword>